<dbReference type="Proteomes" id="UP000651085">
    <property type="component" value="Unassembled WGS sequence"/>
</dbReference>
<dbReference type="CDD" id="cd12871">
    <property type="entry name" value="Bacuni_01323_like"/>
    <property type="match status" value="1"/>
</dbReference>
<evidence type="ECO:0000313" key="2">
    <source>
        <dbReference type="EMBL" id="MBC8592008.1"/>
    </source>
</evidence>
<organism evidence="2 3">
    <name type="scientific">Jilunia laotingensis</name>
    <dbReference type="NCBI Taxonomy" id="2763675"/>
    <lineage>
        <taxon>Bacteria</taxon>
        <taxon>Pseudomonadati</taxon>
        <taxon>Bacteroidota</taxon>
        <taxon>Bacteroidia</taxon>
        <taxon>Bacteroidales</taxon>
        <taxon>Bacteroidaceae</taxon>
        <taxon>Jilunia</taxon>
    </lineage>
</organism>
<protein>
    <submittedName>
        <fullName evidence="2">DUF4595 domain-containing protein</fullName>
    </submittedName>
</protein>
<reference evidence="2" key="1">
    <citation type="submission" date="2020-08" db="EMBL/GenBank/DDBJ databases">
        <title>Genome public.</title>
        <authorList>
            <person name="Liu C."/>
            <person name="Sun Q."/>
        </authorList>
    </citation>
    <scope>NUCLEOTIDE SEQUENCE</scope>
    <source>
        <strain evidence="2">N12</strain>
    </source>
</reference>
<proteinExistence type="predicted"/>
<gene>
    <name evidence="2" type="ORF">H8744_01875</name>
</gene>
<dbReference type="EMBL" id="JACRTF010000001">
    <property type="protein sequence ID" value="MBC8592008.1"/>
    <property type="molecule type" value="Genomic_DNA"/>
</dbReference>
<name>A0A926EY15_9BACT</name>
<evidence type="ECO:0000313" key="3">
    <source>
        <dbReference type="Proteomes" id="UP000651085"/>
    </source>
</evidence>
<dbReference type="Gene3D" id="2.40.160.190">
    <property type="match status" value="1"/>
</dbReference>
<accession>A0A926EY15</accession>
<comment type="caution">
    <text evidence="2">The sequence shown here is derived from an EMBL/GenBank/DDBJ whole genome shotgun (WGS) entry which is preliminary data.</text>
</comment>
<dbReference type="AlphaFoldDB" id="A0A926EY15"/>
<feature type="domain" description="DUF4595" evidence="1">
    <location>
        <begin position="56"/>
        <end position="251"/>
    </location>
</feature>
<sequence length="272" mass="32343">MKILRTLTNILVLMVIFFNFTSCNKSDGYTRTDIVNPSNVFKGDRLRWLSEKVFFYNEEGFLTKIKDFGEMEISFEYQDVTRAVNEQRYVRMTIEDLGRDNRQTYDMEIGNNGFVKYCEQTDTEGKIKKWNFEYTSEGYLSFFERKGRDGFATNLEYENGNIIKSSSSCETGWRTCHTYYTSDEIIDPIENMGGIMLYEEEFDVYMENMNYAFYAGLLGKATRNLPVWQTHWGTWFDYELSWTLNEDGYPTNFTAYTQYFVQDFSFIWEPIH</sequence>
<dbReference type="RefSeq" id="WP_262433224.1">
    <property type="nucleotide sequence ID" value="NZ_JACRTF010000001.1"/>
</dbReference>
<evidence type="ECO:0000259" key="1">
    <source>
        <dbReference type="Pfam" id="PF15283"/>
    </source>
</evidence>
<keyword evidence="3" id="KW-1185">Reference proteome</keyword>
<dbReference type="InterPro" id="IPR027931">
    <property type="entry name" value="DUF4595"/>
</dbReference>
<dbReference type="Pfam" id="PF15283">
    <property type="entry name" value="DUF4595"/>
    <property type="match status" value="1"/>
</dbReference>